<gene>
    <name evidence="1" type="primary">Necator_chrX.g22640</name>
    <name evidence="1" type="ORF">RB195_022477</name>
</gene>
<sequence length="80" mass="9046">MRQGDTIPPKIFTVTLENAIQKQECDDMEAKVGGRQLCHLSFVNDIALIPSSIKEPKHMLAESKIEARGRISLKVNDERR</sequence>
<accession>A0ABR1EFQ6</accession>
<organism evidence="1 2">
    <name type="scientific">Necator americanus</name>
    <name type="common">Human hookworm</name>
    <dbReference type="NCBI Taxonomy" id="51031"/>
    <lineage>
        <taxon>Eukaryota</taxon>
        <taxon>Metazoa</taxon>
        <taxon>Ecdysozoa</taxon>
        <taxon>Nematoda</taxon>
        <taxon>Chromadorea</taxon>
        <taxon>Rhabditida</taxon>
        <taxon>Rhabditina</taxon>
        <taxon>Rhabditomorpha</taxon>
        <taxon>Strongyloidea</taxon>
        <taxon>Ancylostomatidae</taxon>
        <taxon>Bunostominae</taxon>
        <taxon>Necator</taxon>
    </lineage>
</organism>
<dbReference type="EMBL" id="JAVFWL010000006">
    <property type="protein sequence ID" value="KAK6761423.1"/>
    <property type="molecule type" value="Genomic_DNA"/>
</dbReference>
<evidence type="ECO:0000313" key="2">
    <source>
        <dbReference type="Proteomes" id="UP001303046"/>
    </source>
</evidence>
<keyword evidence="2" id="KW-1185">Reference proteome</keyword>
<evidence type="ECO:0008006" key="3">
    <source>
        <dbReference type="Google" id="ProtNLM"/>
    </source>
</evidence>
<proteinExistence type="predicted"/>
<name>A0ABR1EFQ6_NECAM</name>
<comment type="caution">
    <text evidence="1">The sequence shown here is derived from an EMBL/GenBank/DDBJ whole genome shotgun (WGS) entry which is preliminary data.</text>
</comment>
<reference evidence="1 2" key="1">
    <citation type="submission" date="2023-08" db="EMBL/GenBank/DDBJ databases">
        <title>A Necator americanus chromosomal reference genome.</title>
        <authorList>
            <person name="Ilik V."/>
            <person name="Petrzelkova K.J."/>
            <person name="Pardy F."/>
            <person name="Fuh T."/>
            <person name="Niatou-Singa F.S."/>
            <person name="Gouil Q."/>
            <person name="Baker L."/>
            <person name="Ritchie M.E."/>
            <person name="Jex A.R."/>
            <person name="Gazzola D."/>
            <person name="Li H."/>
            <person name="Toshio Fujiwara R."/>
            <person name="Zhan B."/>
            <person name="Aroian R.V."/>
            <person name="Pafco B."/>
            <person name="Schwarz E.M."/>
        </authorList>
    </citation>
    <scope>NUCLEOTIDE SEQUENCE [LARGE SCALE GENOMIC DNA]</scope>
    <source>
        <strain evidence="1 2">Aroian</strain>
        <tissue evidence="1">Whole animal</tissue>
    </source>
</reference>
<protein>
    <recommendedName>
        <fullName evidence="3">Reverse transcriptase domain-containing protein</fullName>
    </recommendedName>
</protein>
<dbReference type="Proteomes" id="UP001303046">
    <property type="component" value="Unassembled WGS sequence"/>
</dbReference>
<evidence type="ECO:0000313" key="1">
    <source>
        <dbReference type="EMBL" id="KAK6761423.1"/>
    </source>
</evidence>